<evidence type="ECO:0000313" key="3">
    <source>
        <dbReference type="Proteomes" id="UP001385951"/>
    </source>
</evidence>
<dbReference type="PIRSF" id="PIRSF001439">
    <property type="entry name" value="CryM"/>
    <property type="match status" value="1"/>
</dbReference>
<evidence type="ECO:0000256" key="1">
    <source>
        <dbReference type="ARBA" id="ARBA00008903"/>
    </source>
</evidence>
<dbReference type="InterPro" id="IPR003462">
    <property type="entry name" value="ODC_Mu_crystall"/>
</dbReference>
<sequence>MSTLILSAKDVDRVVSELTPDDLVNLMALVFSQLSSPTSSTSNNNITQPQRIAIPMQNHTGLFMPSRISSIGTAIKVVSVPSAGAPLEVREQGLPGSTFVFDEESGRVNGVVNASKLTAVRNAAGSLLATRLLLPTSKPPTKLITFGAGAQISAHIILFLTHYPTITHVIIYNRSLNSRLTSLLTSLQTQFPDLIKFEAKELPDPSLPEDQRGGLKETLRDASIVVTATSSTVPLFPSSFVTPGTHLCLIGSYKPTMHEIDSELVLRAGKVIVDSKEACEEEAGELLTAKLPLSNWIELGTLYDFNKDARPVQWTSRAELIEDVRSAGDVTIFKSVGVGVQDVAIAHAVMKRAKELDVGVYVDL</sequence>
<protein>
    <recommendedName>
        <fullName evidence="4">NAD(P)-binding protein</fullName>
    </recommendedName>
</protein>
<keyword evidence="3" id="KW-1185">Reference proteome</keyword>
<dbReference type="InterPro" id="IPR023401">
    <property type="entry name" value="ODC_N"/>
</dbReference>
<dbReference type="AlphaFoldDB" id="A0AAW0FL44"/>
<gene>
    <name evidence="2" type="ORF">QCA50_015216</name>
</gene>
<name>A0AAW0FL44_9APHY</name>
<organism evidence="2 3">
    <name type="scientific">Cerrena zonata</name>
    <dbReference type="NCBI Taxonomy" id="2478898"/>
    <lineage>
        <taxon>Eukaryota</taxon>
        <taxon>Fungi</taxon>
        <taxon>Dikarya</taxon>
        <taxon>Basidiomycota</taxon>
        <taxon>Agaricomycotina</taxon>
        <taxon>Agaricomycetes</taxon>
        <taxon>Polyporales</taxon>
        <taxon>Cerrenaceae</taxon>
        <taxon>Cerrena</taxon>
    </lineage>
</organism>
<evidence type="ECO:0008006" key="4">
    <source>
        <dbReference type="Google" id="ProtNLM"/>
    </source>
</evidence>
<accession>A0AAW0FL44</accession>
<dbReference type="GO" id="GO:0005737">
    <property type="term" value="C:cytoplasm"/>
    <property type="evidence" value="ECO:0007669"/>
    <property type="project" value="TreeGrafter"/>
</dbReference>
<comment type="caution">
    <text evidence="2">The sequence shown here is derived from an EMBL/GenBank/DDBJ whole genome shotgun (WGS) entry which is preliminary data.</text>
</comment>
<dbReference type="PANTHER" id="PTHR13812">
    <property type="entry name" value="KETIMINE REDUCTASE MU-CRYSTALLIN"/>
    <property type="match status" value="1"/>
</dbReference>
<dbReference type="SUPFAM" id="SSF51735">
    <property type="entry name" value="NAD(P)-binding Rossmann-fold domains"/>
    <property type="match status" value="1"/>
</dbReference>
<comment type="similarity">
    <text evidence="1">Belongs to the ornithine cyclodeaminase/mu-crystallin family.</text>
</comment>
<dbReference type="Gene3D" id="3.30.1780.10">
    <property type="entry name" value="ornithine cyclodeaminase, domain 1"/>
    <property type="match status" value="1"/>
</dbReference>
<dbReference type="PANTHER" id="PTHR13812:SF19">
    <property type="entry name" value="KETIMINE REDUCTASE MU-CRYSTALLIN"/>
    <property type="match status" value="1"/>
</dbReference>
<dbReference type="EMBL" id="JASBNA010000039">
    <property type="protein sequence ID" value="KAK7681868.1"/>
    <property type="molecule type" value="Genomic_DNA"/>
</dbReference>
<evidence type="ECO:0000313" key="2">
    <source>
        <dbReference type="EMBL" id="KAK7681868.1"/>
    </source>
</evidence>
<reference evidence="2 3" key="1">
    <citation type="submission" date="2022-09" db="EMBL/GenBank/DDBJ databases">
        <authorList>
            <person name="Palmer J.M."/>
        </authorList>
    </citation>
    <scope>NUCLEOTIDE SEQUENCE [LARGE SCALE GENOMIC DNA]</scope>
    <source>
        <strain evidence="2 3">DSM 7382</strain>
    </source>
</reference>
<dbReference type="Gene3D" id="3.40.50.720">
    <property type="entry name" value="NAD(P)-binding Rossmann-like Domain"/>
    <property type="match status" value="1"/>
</dbReference>
<proteinExistence type="inferred from homology"/>
<dbReference type="Pfam" id="PF02423">
    <property type="entry name" value="OCD_Mu_crystall"/>
    <property type="match status" value="2"/>
</dbReference>
<dbReference type="InterPro" id="IPR036291">
    <property type="entry name" value="NAD(P)-bd_dom_sf"/>
</dbReference>
<dbReference type="Proteomes" id="UP001385951">
    <property type="component" value="Unassembled WGS sequence"/>
</dbReference>